<dbReference type="PANTHER" id="PTHR47982">
    <property type="entry name" value="PROLINE-RICH RECEPTOR-LIKE PROTEIN KINASE PERK4"/>
    <property type="match status" value="1"/>
</dbReference>
<keyword evidence="9" id="KW-0472">Membrane</keyword>
<evidence type="ECO:0000313" key="13">
    <source>
        <dbReference type="EMBL" id="KAL2558286.1"/>
    </source>
</evidence>
<dbReference type="GO" id="GO:0005524">
    <property type="term" value="F:ATP binding"/>
    <property type="evidence" value="ECO:0007669"/>
    <property type="project" value="UniProtKB-KW"/>
</dbReference>
<dbReference type="Pfam" id="PF00069">
    <property type="entry name" value="Pkinase"/>
    <property type="match status" value="1"/>
</dbReference>
<keyword evidence="14" id="KW-1185">Reference proteome</keyword>
<evidence type="ECO:0000256" key="9">
    <source>
        <dbReference type="ARBA" id="ARBA00023136"/>
    </source>
</evidence>
<dbReference type="GO" id="GO:0005886">
    <property type="term" value="C:plasma membrane"/>
    <property type="evidence" value="ECO:0007669"/>
    <property type="project" value="UniProtKB-SubCell"/>
</dbReference>
<keyword evidence="13" id="KW-0418">Kinase</keyword>
<evidence type="ECO:0000313" key="14">
    <source>
        <dbReference type="Proteomes" id="UP001604277"/>
    </source>
</evidence>
<proteinExistence type="predicted"/>
<gene>
    <name evidence="13" type="ORF">Fot_03025</name>
</gene>
<dbReference type="Proteomes" id="UP001604277">
    <property type="component" value="Unassembled WGS sequence"/>
</dbReference>
<name>A0ABD1X8I4_9LAMI</name>
<keyword evidence="7" id="KW-0067">ATP-binding</keyword>
<evidence type="ECO:0000256" key="7">
    <source>
        <dbReference type="ARBA" id="ARBA00022840"/>
    </source>
</evidence>
<reference evidence="14" key="1">
    <citation type="submission" date="2024-07" db="EMBL/GenBank/DDBJ databases">
        <title>Two chromosome-level genome assemblies of Korean endemic species Abeliophyllum distichum and Forsythia ovata (Oleaceae).</title>
        <authorList>
            <person name="Jang H."/>
        </authorList>
    </citation>
    <scope>NUCLEOTIDE SEQUENCE [LARGE SCALE GENOMIC DNA]</scope>
</reference>
<evidence type="ECO:0000256" key="6">
    <source>
        <dbReference type="ARBA" id="ARBA00022741"/>
    </source>
</evidence>
<dbReference type="EMBL" id="JBFOLJ010000001">
    <property type="protein sequence ID" value="KAL2558286.1"/>
    <property type="molecule type" value="Genomic_DNA"/>
</dbReference>
<keyword evidence="8" id="KW-1133">Transmembrane helix</keyword>
<evidence type="ECO:0000256" key="4">
    <source>
        <dbReference type="ARBA" id="ARBA00022679"/>
    </source>
</evidence>
<keyword evidence="4" id="KW-0808">Transferase</keyword>
<comment type="subcellular location">
    <subcellularLocation>
        <location evidence="1">Cell membrane</location>
        <topology evidence="1">Single-pass membrane protein</topology>
    </subcellularLocation>
</comment>
<keyword evidence="13" id="KW-0675">Receptor</keyword>
<dbReference type="AlphaFoldDB" id="A0ABD1X8I4"/>
<dbReference type="GO" id="GO:0004674">
    <property type="term" value="F:protein serine/threonine kinase activity"/>
    <property type="evidence" value="ECO:0007669"/>
    <property type="project" value="UniProtKB-KW"/>
</dbReference>
<evidence type="ECO:0000256" key="2">
    <source>
        <dbReference type="ARBA" id="ARBA00012513"/>
    </source>
</evidence>
<dbReference type="InterPro" id="IPR000719">
    <property type="entry name" value="Prot_kinase_dom"/>
</dbReference>
<organism evidence="13 14">
    <name type="scientific">Forsythia ovata</name>
    <dbReference type="NCBI Taxonomy" id="205694"/>
    <lineage>
        <taxon>Eukaryota</taxon>
        <taxon>Viridiplantae</taxon>
        <taxon>Streptophyta</taxon>
        <taxon>Embryophyta</taxon>
        <taxon>Tracheophyta</taxon>
        <taxon>Spermatophyta</taxon>
        <taxon>Magnoliopsida</taxon>
        <taxon>eudicotyledons</taxon>
        <taxon>Gunneridae</taxon>
        <taxon>Pentapetalae</taxon>
        <taxon>asterids</taxon>
        <taxon>lamiids</taxon>
        <taxon>Lamiales</taxon>
        <taxon>Oleaceae</taxon>
        <taxon>Forsythieae</taxon>
        <taxon>Forsythia</taxon>
    </lineage>
</organism>
<evidence type="ECO:0000256" key="11">
    <source>
        <dbReference type="ARBA" id="ARBA00048679"/>
    </source>
</evidence>
<evidence type="ECO:0000256" key="3">
    <source>
        <dbReference type="ARBA" id="ARBA00022527"/>
    </source>
</evidence>
<keyword evidence="6" id="KW-0547">Nucleotide-binding</keyword>
<dbReference type="InterPro" id="IPR011009">
    <property type="entry name" value="Kinase-like_dom_sf"/>
</dbReference>
<keyword evidence="5" id="KW-0812">Transmembrane</keyword>
<dbReference type="SUPFAM" id="SSF56112">
    <property type="entry name" value="Protein kinase-like (PK-like)"/>
    <property type="match status" value="1"/>
</dbReference>
<evidence type="ECO:0000256" key="5">
    <source>
        <dbReference type="ARBA" id="ARBA00022692"/>
    </source>
</evidence>
<keyword evidence="3" id="KW-0723">Serine/threonine-protein kinase</keyword>
<protein>
    <recommendedName>
        <fullName evidence="2">non-specific serine/threonine protein kinase</fullName>
        <ecNumber evidence="2">2.7.11.1</ecNumber>
    </recommendedName>
</protein>
<dbReference type="Gene3D" id="1.10.510.10">
    <property type="entry name" value="Transferase(Phosphotransferase) domain 1"/>
    <property type="match status" value="1"/>
</dbReference>
<dbReference type="PANTHER" id="PTHR47982:SF35">
    <property type="entry name" value="PROLINE-RICH RECEPTOR-LIKE PROTEIN KINASE PERK1-RELATED"/>
    <property type="match status" value="1"/>
</dbReference>
<dbReference type="EC" id="2.7.11.1" evidence="2"/>
<dbReference type="InterPro" id="IPR047117">
    <property type="entry name" value="PERK1-13-like"/>
</dbReference>
<sequence length="171" mass="19081">MPQVIRTAGYRAPEVVDFRKVSQASDIYSFGVLLLELLTRKFPVHATGSDKNVDEARGISNANSQRWLGGSLHPGTFRTSVTTHVAECMARSKLEPRKPRLTMQVMNWLEGCLTSFCKGLELLVTLKPYGVVGFVVLTSEVFYPNHMAQNGPNSKFVEPVSVHPKEGFLWE</sequence>
<evidence type="ECO:0000256" key="8">
    <source>
        <dbReference type="ARBA" id="ARBA00022989"/>
    </source>
</evidence>
<comment type="caution">
    <text evidence="13">The sequence shown here is derived from an EMBL/GenBank/DDBJ whole genome shotgun (WGS) entry which is preliminary data.</text>
</comment>
<accession>A0ABD1X8I4</accession>
<dbReference type="PROSITE" id="PS50011">
    <property type="entry name" value="PROTEIN_KINASE_DOM"/>
    <property type="match status" value="1"/>
</dbReference>
<comment type="catalytic activity">
    <reaction evidence="11">
        <text>L-seryl-[protein] + ATP = O-phospho-L-seryl-[protein] + ADP + H(+)</text>
        <dbReference type="Rhea" id="RHEA:17989"/>
        <dbReference type="Rhea" id="RHEA-COMP:9863"/>
        <dbReference type="Rhea" id="RHEA-COMP:11604"/>
        <dbReference type="ChEBI" id="CHEBI:15378"/>
        <dbReference type="ChEBI" id="CHEBI:29999"/>
        <dbReference type="ChEBI" id="CHEBI:30616"/>
        <dbReference type="ChEBI" id="CHEBI:83421"/>
        <dbReference type="ChEBI" id="CHEBI:456216"/>
        <dbReference type="EC" id="2.7.11.1"/>
    </reaction>
</comment>
<evidence type="ECO:0000256" key="1">
    <source>
        <dbReference type="ARBA" id="ARBA00004162"/>
    </source>
</evidence>
<feature type="domain" description="Protein kinase" evidence="12">
    <location>
        <begin position="1"/>
        <end position="109"/>
    </location>
</feature>
<evidence type="ECO:0000256" key="10">
    <source>
        <dbReference type="ARBA" id="ARBA00047899"/>
    </source>
</evidence>
<evidence type="ECO:0000259" key="12">
    <source>
        <dbReference type="PROSITE" id="PS50011"/>
    </source>
</evidence>
<comment type="catalytic activity">
    <reaction evidence="10">
        <text>L-threonyl-[protein] + ATP = O-phospho-L-threonyl-[protein] + ADP + H(+)</text>
        <dbReference type="Rhea" id="RHEA:46608"/>
        <dbReference type="Rhea" id="RHEA-COMP:11060"/>
        <dbReference type="Rhea" id="RHEA-COMP:11605"/>
        <dbReference type="ChEBI" id="CHEBI:15378"/>
        <dbReference type="ChEBI" id="CHEBI:30013"/>
        <dbReference type="ChEBI" id="CHEBI:30616"/>
        <dbReference type="ChEBI" id="CHEBI:61977"/>
        <dbReference type="ChEBI" id="CHEBI:456216"/>
        <dbReference type="EC" id="2.7.11.1"/>
    </reaction>
</comment>